<proteinExistence type="predicted"/>
<dbReference type="InterPro" id="IPR000571">
    <property type="entry name" value="Znf_CCCH"/>
</dbReference>
<dbReference type="InterPro" id="IPR036855">
    <property type="entry name" value="Znf_CCCH_sf"/>
</dbReference>
<keyword evidence="3 4" id="KW-0862">Zinc</keyword>
<evidence type="ECO:0000256" key="5">
    <source>
        <dbReference type="SAM" id="MobiDB-lite"/>
    </source>
</evidence>
<dbReference type="Proteomes" id="UP000007800">
    <property type="component" value="Unassembled WGS sequence"/>
</dbReference>
<dbReference type="AlphaFoldDB" id="C5KXK1"/>
<dbReference type="RefSeq" id="XP_002778930.1">
    <property type="nucleotide sequence ID" value="XM_002778884.1"/>
</dbReference>
<feature type="zinc finger region" description="C3H1-type" evidence="4">
    <location>
        <begin position="66"/>
        <end position="91"/>
    </location>
</feature>
<evidence type="ECO:0000313" key="7">
    <source>
        <dbReference type="EMBL" id="EER10725.1"/>
    </source>
</evidence>
<dbReference type="InParanoid" id="C5KXK1"/>
<organism evidence="8">
    <name type="scientific">Perkinsus marinus (strain ATCC 50983 / TXsc)</name>
    <dbReference type="NCBI Taxonomy" id="423536"/>
    <lineage>
        <taxon>Eukaryota</taxon>
        <taxon>Sar</taxon>
        <taxon>Alveolata</taxon>
        <taxon>Perkinsozoa</taxon>
        <taxon>Perkinsea</taxon>
        <taxon>Perkinsida</taxon>
        <taxon>Perkinsidae</taxon>
        <taxon>Perkinsus</taxon>
    </lineage>
</organism>
<keyword evidence="8" id="KW-1185">Reference proteome</keyword>
<protein>
    <recommendedName>
        <fullName evidence="6">C3H1-type domain-containing protein</fullName>
    </recommendedName>
</protein>
<evidence type="ECO:0000259" key="6">
    <source>
        <dbReference type="PROSITE" id="PS50103"/>
    </source>
</evidence>
<dbReference type="OrthoDB" id="410307at2759"/>
<keyword evidence="1 4" id="KW-0479">Metal-binding</keyword>
<keyword evidence="2 4" id="KW-0863">Zinc-finger</keyword>
<evidence type="ECO:0000256" key="2">
    <source>
        <dbReference type="ARBA" id="ARBA00022771"/>
    </source>
</evidence>
<reference evidence="7 8" key="1">
    <citation type="submission" date="2008-07" db="EMBL/GenBank/DDBJ databases">
        <authorList>
            <person name="El-Sayed N."/>
            <person name="Caler E."/>
            <person name="Inman J."/>
            <person name="Amedeo P."/>
            <person name="Hass B."/>
            <person name="Wortman J."/>
        </authorList>
    </citation>
    <scope>NUCLEOTIDE SEQUENCE [LARGE SCALE GENOMIC DNA]</scope>
    <source>
        <strain evidence="8">ATCC 50983 / TXsc</strain>
    </source>
</reference>
<sequence length="242" mass="26089">MDTATTATPLHMCESDDPNVPKEEAFTLPPAYDPEAVGPAPQESRPAATNGHDETQPQMSDVVKRLLKTRFCRYGLHCKYGAKCFYAHSPEELRQRPPPPPGYRKAFPPAHAAPFPPEHMAAMMLSKVRYPTMSYPPPLAFLPEAMAQLMPPMGDLRVNMMPHGIPEPPTDNAHSGSAAPAPAVPPPGIYGSAPTKAPIIANMPEYMAVRPSHSGLTAAQIANLLEVAASTAKARKEKLEGK</sequence>
<evidence type="ECO:0000256" key="3">
    <source>
        <dbReference type="ARBA" id="ARBA00022833"/>
    </source>
</evidence>
<accession>C5KXK1</accession>
<dbReference type="GeneID" id="9039035"/>
<dbReference type="SUPFAM" id="SSF90229">
    <property type="entry name" value="CCCH zinc finger"/>
    <property type="match status" value="1"/>
</dbReference>
<feature type="region of interest" description="Disordered" evidence="5">
    <location>
        <begin position="1"/>
        <end position="60"/>
    </location>
</feature>
<gene>
    <name evidence="7" type="ORF">Pmar_PMAR000770</name>
</gene>
<dbReference type="GO" id="GO:0008270">
    <property type="term" value="F:zinc ion binding"/>
    <property type="evidence" value="ECO:0007669"/>
    <property type="project" value="UniProtKB-KW"/>
</dbReference>
<dbReference type="EMBL" id="GG677256">
    <property type="protein sequence ID" value="EER10725.1"/>
    <property type="molecule type" value="Genomic_DNA"/>
</dbReference>
<feature type="region of interest" description="Disordered" evidence="5">
    <location>
        <begin position="166"/>
        <end position="186"/>
    </location>
</feature>
<evidence type="ECO:0000256" key="4">
    <source>
        <dbReference type="PROSITE-ProRule" id="PRU00723"/>
    </source>
</evidence>
<dbReference type="PROSITE" id="PS50103">
    <property type="entry name" value="ZF_C3H1"/>
    <property type="match status" value="1"/>
</dbReference>
<name>C5KXK1_PERM5</name>
<dbReference type="Gene3D" id="4.10.1000.10">
    <property type="entry name" value="Zinc finger, CCCH-type"/>
    <property type="match status" value="1"/>
</dbReference>
<evidence type="ECO:0000313" key="8">
    <source>
        <dbReference type="Proteomes" id="UP000007800"/>
    </source>
</evidence>
<feature type="domain" description="C3H1-type" evidence="6">
    <location>
        <begin position="66"/>
        <end position="91"/>
    </location>
</feature>
<evidence type="ECO:0000256" key="1">
    <source>
        <dbReference type="ARBA" id="ARBA00022723"/>
    </source>
</evidence>